<accession>A0A8X6SI22</accession>
<keyword evidence="2" id="KW-1185">Reference proteome</keyword>
<dbReference type="Proteomes" id="UP000887159">
    <property type="component" value="Unassembled WGS sequence"/>
</dbReference>
<protein>
    <submittedName>
        <fullName evidence="1">Uncharacterized protein</fullName>
    </submittedName>
</protein>
<reference evidence="1" key="1">
    <citation type="submission" date="2020-08" db="EMBL/GenBank/DDBJ databases">
        <title>Multicomponent nature underlies the extraordinary mechanical properties of spider dragline silk.</title>
        <authorList>
            <person name="Kono N."/>
            <person name="Nakamura H."/>
            <person name="Mori M."/>
            <person name="Yoshida Y."/>
            <person name="Ohtoshi R."/>
            <person name="Malay A.D."/>
            <person name="Moran D.A.P."/>
            <person name="Tomita M."/>
            <person name="Numata K."/>
            <person name="Arakawa K."/>
        </authorList>
    </citation>
    <scope>NUCLEOTIDE SEQUENCE</scope>
</reference>
<comment type="caution">
    <text evidence="1">The sequence shown here is derived from an EMBL/GenBank/DDBJ whole genome shotgun (WGS) entry which is preliminary data.</text>
</comment>
<organism evidence="1 2">
    <name type="scientific">Trichonephila clavipes</name>
    <name type="common">Golden silk orbweaver</name>
    <name type="synonym">Nephila clavipes</name>
    <dbReference type="NCBI Taxonomy" id="2585209"/>
    <lineage>
        <taxon>Eukaryota</taxon>
        <taxon>Metazoa</taxon>
        <taxon>Ecdysozoa</taxon>
        <taxon>Arthropoda</taxon>
        <taxon>Chelicerata</taxon>
        <taxon>Arachnida</taxon>
        <taxon>Araneae</taxon>
        <taxon>Araneomorphae</taxon>
        <taxon>Entelegynae</taxon>
        <taxon>Araneoidea</taxon>
        <taxon>Nephilidae</taxon>
        <taxon>Trichonephila</taxon>
    </lineage>
</organism>
<dbReference type="AlphaFoldDB" id="A0A8X6SI22"/>
<name>A0A8X6SI22_TRICX</name>
<evidence type="ECO:0000313" key="1">
    <source>
        <dbReference type="EMBL" id="GFY12586.1"/>
    </source>
</evidence>
<evidence type="ECO:0000313" key="2">
    <source>
        <dbReference type="Proteomes" id="UP000887159"/>
    </source>
</evidence>
<gene>
    <name evidence="1" type="ORF">TNCV_2447771</name>
</gene>
<sequence length="81" mass="9113">MGLISQHLGTSFELTKLVNGNWDAYAALNPLSGNERLHCVIDLNELSENKWDRGELSCSKLDFIEGIRLSESNCKESEESR</sequence>
<dbReference type="EMBL" id="BMAU01021315">
    <property type="protein sequence ID" value="GFY12586.1"/>
    <property type="molecule type" value="Genomic_DNA"/>
</dbReference>
<proteinExistence type="predicted"/>